<evidence type="ECO:0000259" key="1">
    <source>
        <dbReference type="Pfam" id="PF12867"/>
    </source>
</evidence>
<dbReference type="RefSeq" id="WP_190863270.1">
    <property type="nucleotide sequence ID" value="NZ_JACXIY010000019.1"/>
</dbReference>
<evidence type="ECO:0000313" key="2">
    <source>
        <dbReference type="EMBL" id="MBD2870379.1"/>
    </source>
</evidence>
<keyword evidence="3" id="KW-1185">Reference proteome</keyword>
<dbReference type="AlphaFoldDB" id="A0A927H888"/>
<reference evidence="2" key="1">
    <citation type="submission" date="2020-09" db="EMBL/GenBank/DDBJ databases">
        <title>A novel bacterium of genus Paenibacillus, isolated from South China Sea.</title>
        <authorList>
            <person name="Huang H."/>
            <person name="Mo K."/>
            <person name="Hu Y."/>
        </authorList>
    </citation>
    <scope>NUCLEOTIDE SEQUENCE</scope>
    <source>
        <strain evidence="2">IB182493</strain>
    </source>
</reference>
<dbReference type="Proteomes" id="UP000632125">
    <property type="component" value="Unassembled WGS sequence"/>
</dbReference>
<sequence>MSPIAGMLYSAVKENSQRLQAITSGMSQDEVDYRGPRNNSNSTAQLIKHILYVDLNWIYRMKGEPLPQALKERHGPMIDASNRLPMVQGQSLNTLMSDYEDVLTMLKETCTQLKDADLDKVVTFGHDNEKRATIRWGLWHMADHSRYHQAHINLLRKWYRENAQPGLYMPFCWHSPGFPRLPLLKSGY</sequence>
<dbReference type="InterPro" id="IPR034660">
    <property type="entry name" value="DinB/YfiT-like"/>
</dbReference>
<organism evidence="2 3">
    <name type="scientific">Paenibacillus arenilitoris</name>
    <dbReference type="NCBI Taxonomy" id="2772299"/>
    <lineage>
        <taxon>Bacteria</taxon>
        <taxon>Bacillati</taxon>
        <taxon>Bacillota</taxon>
        <taxon>Bacilli</taxon>
        <taxon>Bacillales</taxon>
        <taxon>Paenibacillaceae</taxon>
        <taxon>Paenibacillus</taxon>
    </lineage>
</organism>
<dbReference type="Pfam" id="PF12867">
    <property type="entry name" value="DinB_2"/>
    <property type="match status" value="1"/>
</dbReference>
<dbReference type="EMBL" id="JACXIY010000019">
    <property type="protein sequence ID" value="MBD2870379.1"/>
    <property type="molecule type" value="Genomic_DNA"/>
</dbReference>
<gene>
    <name evidence="2" type="ORF">IDH41_17510</name>
</gene>
<dbReference type="SUPFAM" id="SSF109854">
    <property type="entry name" value="DinB/YfiT-like putative metalloenzymes"/>
    <property type="match status" value="1"/>
</dbReference>
<name>A0A927H888_9BACL</name>
<protein>
    <submittedName>
        <fullName evidence="2">DinB family protein</fullName>
    </submittedName>
</protein>
<accession>A0A927H888</accession>
<feature type="domain" description="DinB-like" evidence="1">
    <location>
        <begin position="14"/>
        <end position="152"/>
    </location>
</feature>
<comment type="caution">
    <text evidence="2">The sequence shown here is derived from an EMBL/GenBank/DDBJ whole genome shotgun (WGS) entry which is preliminary data.</text>
</comment>
<evidence type="ECO:0000313" key="3">
    <source>
        <dbReference type="Proteomes" id="UP000632125"/>
    </source>
</evidence>
<proteinExistence type="predicted"/>
<dbReference type="InterPro" id="IPR024775">
    <property type="entry name" value="DinB-like"/>
</dbReference>
<dbReference type="Gene3D" id="1.20.120.450">
    <property type="entry name" value="dinb family like domain"/>
    <property type="match status" value="1"/>
</dbReference>